<dbReference type="UniPathway" id="UPA00232"/>
<feature type="binding site" evidence="5">
    <location>
        <position position="99"/>
    </location>
    <ligand>
        <name>substrate</name>
    </ligand>
</feature>
<protein>
    <recommendedName>
        <fullName evidence="5">Probable chorismate pyruvate-lyase</fullName>
        <shortName evidence="5">CL</shortName>
        <shortName evidence="5">CPL</shortName>
        <ecNumber evidence="5">4.1.3.40</ecNumber>
    </recommendedName>
</protein>
<comment type="similarity">
    <text evidence="5">Belongs to the UbiC family.</text>
</comment>
<evidence type="ECO:0000313" key="8">
    <source>
        <dbReference type="Proteomes" id="UP000316798"/>
    </source>
</evidence>
<evidence type="ECO:0000313" key="6">
    <source>
        <dbReference type="EMBL" id="QDL38015.1"/>
    </source>
</evidence>
<dbReference type="HAMAP" id="MF_01632">
    <property type="entry name" value="UbiC"/>
    <property type="match status" value="1"/>
</dbReference>
<dbReference type="Pfam" id="PF04345">
    <property type="entry name" value="Chor_lyase"/>
    <property type="match status" value="1"/>
</dbReference>
<dbReference type="SUPFAM" id="SSF64288">
    <property type="entry name" value="Chorismate lyase-like"/>
    <property type="match status" value="1"/>
</dbReference>
<evidence type="ECO:0000256" key="5">
    <source>
        <dbReference type="HAMAP-Rule" id="MF_01632"/>
    </source>
</evidence>
<dbReference type="InterPro" id="IPR028978">
    <property type="entry name" value="Chorismate_lyase_/UTRA_dom_sf"/>
</dbReference>
<dbReference type="AlphaFoldDB" id="A0A515DC88"/>
<name>A0A515DC88_9BURK</name>
<comment type="catalytic activity">
    <reaction evidence="5">
        <text>chorismate = 4-hydroxybenzoate + pyruvate</text>
        <dbReference type="Rhea" id="RHEA:16505"/>
        <dbReference type="ChEBI" id="CHEBI:15361"/>
        <dbReference type="ChEBI" id="CHEBI:17879"/>
        <dbReference type="ChEBI" id="CHEBI:29748"/>
        <dbReference type="EC" id="4.1.3.40"/>
    </reaction>
</comment>
<dbReference type="GO" id="GO:0005829">
    <property type="term" value="C:cytosol"/>
    <property type="evidence" value="ECO:0007669"/>
    <property type="project" value="TreeGrafter"/>
</dbReference>
<evidence type="ECO:0000256" key="2">
    <source>
        <dbReference type="ARBA" id="ARBA00022688"/>
    </source>
</evidence>
<dbReference type="EMBL" id="CP035503">
    <property type="protein sequence ID" value="QDL38015.1"/>
    <property type="molecule type" value="Genomic_DNA"/>
</dbReference>
<dbReference type="EMBL" id="CP035503">
    <property type="protein sequence ID" value="QDL38531.1"/>
    <property type="molecule type" value="Genomic_DNA"/>
</dbReference>
<keyword evidence="8" id="KW-1185">Reference proteome</keyword>
<comment type="caution">
    <text evidence="5">Lacks conserved residue(s) required for the propagation of feature annotation.</text>
</comment>
<dbReference type="GO" id="GO:0006744">
    <property type="term" value="P:ubiquinone biosynthetic process"/>
    <property type="evidence" value="ECO:0007669"/>
    <property type="project" value="UniProtKB-UniRule"/>
</dbReference>
<dbReference type="KEGG" id="rhf:EUB48_12540"/>
<evidence type="ECO:0000256" key="4">
    <source>
        <dbReference type="ARBA" id="ARBA00023317"/>
    </source>
</evidence>
<evidence type="ECO:0000256" key="3">
    <source>
        <dbReference type="ARBA" id="ARBA00023239"/>
    </source>
</evidence>
<feature type="binding site" evidence="5">
    <location>
        <position position="61"/>
    </location>
    <ligand>
        <name>substrate</name>
    </ligand>
</feature>
<gene>
    <name evidence="5" type="primary">ubiC</name>
    <name evidence="6" type="ORF">EUB48_12540</name>
    <name evidence="7" type="ORF">EUB48_15470</name>
</gene>
<dbReference type="EC" id="4.1.3.40" evidence="5"/>
<dbReference type="Proteomes" id="UP000316798">
    <property type="component" value="Chromosome"/>
</dbReference>
<dbReference type="PANTHER" id="PTHR38683">
    <property type="entry name" value="CHORISMATE PYRUVATE-LYASE"/>
    <property type="match status" value="1"/>
</dbReference>
<dbReference type="GO" id="GO:0008813">
    <property type="term" value="F:chorismate lyase activity"/>
    <property type="evidence" value="ECO:0007669"/>
    <property type="project" value="UniProtKB-UniRule"/>
</dbReference>
<evidence type="ECO:0000313" key="7">
    <source>
        <dbReference type="EMBL" id="QDL38531.1"/>
    </source>
</evidence>
<reference evidence="6 8" key="1">
    <citation type="submission" date="2019-01" db="EMBL/GenBank/DDBJ databases">
        <title>Genomic insights into a novel species Rhodoferax sp.</title>
        <authorList>
            <person name="Jin L."/>
        </authorList>
    </citation>
    <scope>NUCLEOTIDE SEQUENCE [LARGE SCALE GENOMIC DNA]</scope>
    <source>
        <strain evidence="6 8">CHu59-6-5</strain>
    </source>
</reference>
<keyword evidence="1 5" id="KW-0963">Cytoplasm</keyword>
<comment type="pathway">
    <text evidence="5">Cofactor biosynthesis; ubiquinone biosynthesis.</text>
</comment>
<organism evidence="6 8">
    <name type="scientific">Rhodoferax sediminis</name>
    <dbReference type="NCBI Taxonomy" id="2509614"/>
    <lineage>
        <taxon>Bacteria</taxon>
        <taxon>Pseudomonadati</taxon>
        <taxon>Pseudomonadota</taxon>
        <taxon>Betaproteobacteria</taxon>
        <taxon>Burkholderiales</taxon>
        <taxon>Comamonadaceae</taxon>
        <taxon>Rhodoferax</taxon>
    </lineage>
</organism>
<dbReference type="PANTHER" id="PTHR38683:SF1">
    <property type="entry name" value="CHORISMATE PYRUVATE-LYASE"/>
    <property type="match status" value="1"/>
</dbReference>
<keyword evidence="4 5" id="KW-0670">Pyruvate</keyword>
<dbReference type="RefSeq" id="WP_142819439.1">
    <property type="nucleotide sequence ID" value="NZ_CP035503.1"/>
</dbReference>
<feature type="binding site" evidence="5">
    <location>
        <position position="164"/>
    </location>
    <ligand>
        <name>substrate</name>
    </ligand>
</feature>
<proteinExistence type="inferred from homology"/>
<keyword evidence="3 5" id="KW-0456">Lyase</keyword>
<evidence type="ECO:0000256" key="1">
    <source>
        <dbReference type="ARBA" id="ARBA00022490"/>
    </source>
</evidence>
<comment type="function">
    <text evidence="5">Removes the pyruvyl group from chorismate, with concomitant aromatization of the ring, to provide 4-hydroxybenzoate (4HB) for the ubiquinone pathway.</text>
</comment>
<keyword evidence="2 5" id="KW-0831">Ubiquinone biosynthesis</keyword>
<comment type="subcellular location">
    <subcellularLocation>
        <location evidence="5">Cytoplasm</location>
    </subcellularLocation>
</comment>
<dbReference type="OrthoDB" id="8606430at2"/>
<dbReference type="KEGG" id="rhf:EUB48_15470"/>
<accession>A0A515DC88</accession>
<dbReference type="InterPro" id="IPR007440">
    <property type="entry name" value="Chorismate--pyruvate_lyase"/>
</dbReference>
<dbReference type="GO" id="GO:0042866">
    <property type="term" value="P:pyruvate biosynthetic process"/>
    <property type="evidence" value="ECO:0007669"/>
    <property type="project" value="UniProtKB-UniRule"/>
</dbReference>
<sequence>MGLAYRSGLRRWLKVPGSLSQHLARLGQRFEVQVLSQRVAPLRRHEQQALGLPRSGLTVVREVLLRVDGEPLVWARSALHQSALAGPWKALKGLGSRPLAHLLYDDPRIRRSTLQPRRLSRHGHTRRHLQRQWRQATGSDPSAQMLWSRNSIFSRQGALLRVMETFVPHMKALARPGAGDCPPQGGQQLQPNRLSKCPQCDTIRSMLRRNITGQRKPRVPYPAEIQDPPGRRDPLRIALRRLVRHR</sequence>
<dbReference type="Gene3D" id="3.40.1410.10">
    <property type="entry name" value="Chorismate lyase-like"/>
    <property type="match status" value="1"/>
</dbReference>